<dbReference type="RefSeq" id="WP_343774604.1">
    <property type="nucleotide sequence ID" value="NZ_BAAADV010000007.1"/>
</dbReference>
<evidence type="ECO:0000313" key="4">
    <source>
        <dbReference type="Proteomes" id="UP001500420"/>
    </source>
</evidence>
<dbReference type="InterPro" id="IPR006626">
    <property type="entry name" value="PbH1"/>
</dbReference>
<dbReference type="InterPro" id="IPR011050">
    <property type="entry name" value="Pectin_lyase_fold/virulence"/>
</dbReference>
<evidence type="ECO:0000313" key="3">
    <source>
        <dbReference type="EMBL" id="GAA0677729.1"/>
    </source>
</evidence>
<gene>
    <name evidence="3" type="ORF">GCM10009020_27300</name>
</gene>
<dbReference type="SUPFAM" id="SSF51126">
    <property type="entry name" value="Pectin lyase-like"/>
    <property type="match status" value="1"/>
</dbReference>
<protein>
    <recommendedName>
        <fullName evidence="2">Right handed beta helix domain-containing protein</fullName>
    </recommendedName>
</protein>
<sequence length="345" mass="35718">MNRRTFVGTAVGLAGFGTLGTGSAVQNGNGRGNSNGNGRGNGDGGLVNAEETGSGAIVATDDGFVISDQEITVDNGVGYDGGEGAYIIYNDGYDGEISNNEISVDEVPESPTFGIRVEGGDVDVRSNTVDGDDALGKQFLSIGVADGATGRAEDNTLNGGHRVGILAEGSGTDISIRSNDVTGLGPKSDGWAENGIQISGDATGDVRDNTVEDHWWDLDNFQSSGIILYQPGDSINIQRNEVRNNDAGIALWGGDRHNAIHNAVEVSEADPGENGVAHYGVLVLDTENTGVRQNTISATDGDIGILVYSSAENTKLIGNDVSGFDELIVDQGADTKLPNPFDPNS</sequence>
<dbReference type="Proteomes" id="UP001500420">
    <property type="component" value="Unassembled WGS sequence"/>
</dbReference>
<dbReference type="SMART" id="SM00710">
    <property type="entry name" value="PbH1"/>
    <property type="match status" value="6"/>
</dbReference>
<comment type="caution">
    <text evidence="3">The sequence shown here is derived from an EMBL/GenBank/DDBJ whole genome shotgun (WGS) entry which is preliminary data.</text>
</comment>
<evidence type="ECO:0000259" key="2">
    <source>
        <dbReference type="Pfam" id="PF13229"/>
    </source>
</evidence>
<dbReference type="InterPro" id="IPR039448">
    <property type="entry name" value="Beta_helix"/>
</dbReference>
<dbReference type="EMBL" id="BAAADV010000007">
    <property type="protein sequence ID" value="GAA0677729.1"/>
    <property type="molecule type" value="Genomic_DNA"/>
</dbReference>
<evidence type="ECO:0000256" key="1">
    <source>
        <dbReference type="SAM" id="MobiDB-lite"/>
    </source>
</evidence>
<keyword evidence="4" id="KW-1185">Reference proteome</keyword>
<feature type="compositionally biased region" description="Gly residues" evidence="1">
    <location>
        <begin position="29"/>
        <end position="45"/>
    </location>
</feature>
<dbReference type="Gene3D" id="2.160.20.10">
    <property type="entry name" value="Single-stranded right-handed beta-helix, Pectin lyase-like"/>
    <property type="match status" value="1"/>
</dbReference>
<name>A0AAV3TCJ0_9EURY</name>
<proteinExistence type="predicted"/>
<reference evidence="3 4" key="1">
    <citation type="journal article" date="2019" name="Int. J. Syst. Evol. Microbiol.">
        <title>The Global Catalogue of Microorganisms (GCM) 10K type strain sequencing project: providing services to taxonomists for standard genome sequencing and annotation.</title>
        <authorList>
            <consortium name="The Broad Institute Genomics Platform"/>
            <consortium name="The Broad Institute Genome Sequencing Center for Infectious Disease"/>
            <person name="Wu L."/>
            <person name="Ma J."/>
        </authorList>
    </citation>
    <scope>NUCLEOTIDE SEQUENCE [LARGE SCALE GENOMIC DNA]</scope>
    <source>
        <strain evidence="3 4">JCM 16328</strain>
    </source>
</reference>
<organism evidence="3 4">
    <name type="scientific">Natronoarchaeum mannanilyticum</name>
    <dbReference type="NCBI Taxonomy" id="926360"/>
    <lineage>
        <taxon>Archaea</taxon>
        <taxon>Methanobacteriati</taxon>
        <taxon>Methanobacteriota</taxon>
        <taxon>Stenosarchaea group</taxon>
        <taxon>Halobacteria</taxon>
        <taxon>Halobacteriales</taxon>
        <taxon>Natronoarchaeaceae</taxon>
    </lineage>
</organism>
<dbReference type="InterPro" id="IPR012334">
    <property type="entry name" value="Pectin_lyas_fold"/>
</dbReference>
<feature type="region of interest" description="Disordered" evidence="1">
    <location>
        <begin position="22"/>
        <end position="49"/>
    </location>
</feature>
<accession>A0AAV3TCJ0</accession>
<feature type="domain" description="Right handed beta helix" evidence="2">
    <location>
        <begin position="150"/>
        <end position="321"/>
    </location>
</feature>
<dbReference type="Pfam" id="PF13229">
    <property type="entry name" value="Beta_helix"/>
    <property type="match status" value="1"/>
</dbReference>
<dbReference type="AlphaFoldDB" id="A0AAV3TCJ0"/>